<organism evidence="4 5">
    <name type="scientific">Pelagicoccus enzymogenes</name>
    <dbReference type="NCBI Taxonomy" id="2773457"/>
    <lineage>
        <taxon>Bacteria</taxon>
        <taxon>Pseudomonadati</taxon>
        <taxon>Verrucomicrobiota</taxon>
        <taxon>Opitutia</taxon>
        <taxon>Puniceicoccales</taxon>
        <taxon>Pelagicoccaceae</taxon>
        <taxon>Pelagicoccus</taxon>
    </lineage>
</organism>
<dbReference type="InterPro" id="IPR005085">
    <property type="entry name" value="CBM25"/>
</dbReference>
<dbReference type="Pfam" id="PF16760">
    <property type="entry name" value="CBM53"/>
    <property type="match status" value="1"/>
</dbReference>
<dbReference type="Proteomes" id="UP000622317">
    <property type="component" value="Unassembled WGS sequence"/>
</dbReference>
<evidence type="ECO:0000259" key="2">
    <source>
        <dbReference type="SMART" id="SM00642"/>
    </source>
</evidence>
<comment type="caution">
    <text evidence="4">The sequence shown here is derived from an EMBL/GenBank/DDBJ whole genome shotgun (WGS) entry which is preliminary data.</text>
</comment>
<dbReference type="PANTHER" id="PTHR43447">
    <property type="entry name" value="ALPHA-AMYLASE"/>
    <property type="match status" value="1"/>
</dbReference>
<dbReference type="SMART" id="SM00642">
    <property type="entry name" value="Aamy"/>
    <property type="match status" value="1"/>
</dbReference>
<name>A0A927F8T8_9BACT</name>
<evidence type="ECO:0000313" key="4">
    <source>
        <dbReference type="EMBL" id="MBD5780442.1"/>
    </source>
</evidence>
<sequence>MKITHLLLAMTLGRAVAASSVSVVPEFPVSGEDVTIIYDPEGGVLSDASKVYLYRGFNDWAAVAGPDQEMSWNEDLKAFEFTYQVPEAAYKIDFVFRDGDNVWDNNGTLDWHVEVTLADAPAELPKPPPLPDTASESRVMMQGFYWDAPAGNWYKIMASKASELRNMGSGQGIDRIWFPPPSKSESGPYSMGYDPYDYYDLGQYNQKGTVRTRFGTQDELKAALSAFREEGILCMADIVLNHRSGGDWQVNPNTGDAYWTDFSGVASGKAKWDYDDFHPSSLEVSDEGKFAGFPDVAHKASEGPGDPVYDLLEWGNWLTDPANAGFDGGWRFDYVKGFSPRMIRDFREGTGSPFGIIECWDGIPMIEAYLRVCGGTSAFDFPNYYAMRDIFNDQAGGGNIASLRDSNRSLLVRNPEYAVTFVANHDTDEIASNRMLAYAYILTSEGYPCLFWRDYFDRGLADLGGQAGNGIKALVWARGALAGGKPEIEILQGNHADLLVYGTKNGLSRSPGYIVAINDSASLAESSEVYTSNPLLRGRRLKCYAWYSYVAGKNVQPSEIEVSLGGRVAVSAPPRGYAVYGPVDLAVPEVKADSFDRQAGKARLTVRNVIEGVPYRIESRLSLGREAGWSEAGAFLGTDSGELEVTVDWIPQENVFWRVVAEQ</sequence>
<feature type="domain" description="Carbohydrate binding module family 25" evidence="3">
    <location>
        <begin position="31"/>
        <end position="116"/>
    </location>
</feature>
<dbReference type="SMART" id="SM01066">
    <property type="entry name" value="CBM_25"/>
    <property type="match status" value="1"/>
</dbReference>
<proteinExistence type="predicted"/>
<dbReference type="Gene3D" id="2.60.40.10">
    <property type="entry name" value="Immunoglobulins"/>
    <property type="match status" value="1"/>
</dbReference>
<feature type="chain" id="PRO_5037219337" description="Alpha-amylase" evidence="1">
    <location>
        <begin position="18"/>
        <end position="663"/>
    </location>
</feature>
<protein>
    <recommendedName>
        <fullName evidence="6">Alpha-amylase</fullName>
    </recommendedName>
</protein>
<keyword evidence="1" id="KW-0732">Signal</keyword>
<dbReference type="InterPro" id="IPR006047">
    <property type="entry name" value="GH13_cat_dom"/>
</dbReference>
<feature type="signal peptide" evidence="1">
    <location>
        <begin position="1"/>
        <end position="17"/>
    </location>
</feature>
<accession>A0A927F8T8</accession>
<dbReference type="Gene3D" id="3.20.20.80">
    <property type="entry name" value="Glycosidases"/>
    <property type="match status" value="1"/>
</dbReference>
<dbReference type="InterPro" id="IPR013783">
    <property type="entry name" value="Ig-like_fold"/>
</dbReference>
<gene>
    <name evidence="4" type="ORF">IEN85_13155</name>
</gene>
<dbReference type="EMBL" id="JACYFG010000036">
    <property type="protein sequence ID" value="MBD5780442.1"/>
    <property type="molecule type" value="Genomic_DNA"/>
</dbReference>
<dbReference type="InterPro" id="IPR017853">
    <property type="entry name" value="GH"/>
</dbReference>
<reference evidence="4" key="1">
    <citation type="submission" date="2020-09" db="EMBL/GenBank/DDBJ databases">
        <title>Pelagicoccus enzymogenes sp. nov. with an EPS production, isolated from marine sediment.</title>
        <authorList>
            <person name="Feng X."/>
        </authorList>
    </citation>
    <scope>NUCLEOTIDE SEQUENCE</scope>
    <source>
        <strain evidence="4">NFK12</strain>
    </source>
</reference>
<dbReference type="SUPFAM" id="SSF51445">
    <property type="entry name" value="(Trans)glycosidases"/>
    <property type="match status" value="1"/>
</dbReference>
<dbReference type="GO" id="GO:0005975">
    <property type="term" value="P:carbohydrate metabolic process"/>
    <property type="evidence" value="ECO:0007669"/>
    <property type="project" value="InterPro"/>
</dbReference>
<evidence type="ECO:0000256" key="1">
    <source>
        <dbReference type="SAM" id="SignalP"/>
    </source>
</evidence>
<dbReference type="RefSeq" id="WP_191617544.1">
    <property type="nucleotide sequence ID" value="NZ_JACYFG010000036.1"/>
</dbReference>
<dbReference type="GO" id="GO:2001070">
    <property type="term" value="F:starch binding"/>
    <property type="evidence" value="ECO:0007669"/>
    <property type="project" value="InterPro"/>
</dbReference>
<dbReference type="Pfam" id="PF00128">
    <property type="entry name" value="Alpha-amylase"/>
    <property type="match status" value="1"/>
</dbReference>
<evidence type="ECO:0000259" key="3">
    <source>
        <dbReference type="SMART" id="SM01066"/>
    </source>
</evidence>
<evidence type="ECO:0000313" key="5">
    <source>
        <dbReference type="Proteomes" id="UP000622317"/>
    </source>
</evidence>
<dbReference type="CDD" id="cd11314">
    <property type="entry name" value="AmyAc_arch_bac_plant_AmyA"/>
    <property type="match status" value="1"/>
</dbReference>
<feature type="domain" description="Glycosyl hydrolase family 13 catalytic" evidence="2">
    <location>
        <begin position="138"/>
        <end position="478"/>
    </location>
</feature>
<dbReference type="AlphaFoldDB" id="A0A927F8T8"/>
<keyword evidence="5" id="KW-1185">Reference proteome</keyword>
<evidence type="ECO:0008006" key="6">
    <source>
        <dbReference type="Google" id="ProtNLM"/>
    </source>
</evidence>